<dbReference type="AlphaFoldDB" id="A0AAT9FN06"/>
<evidence type="ECO:0000256" key="1">
    <source>
        <dbReference type="SAM" id="Phobius"/>
    </source>
</evidence>
<keyword evidence="1" id="KW-0812">Transmembrane</keyword>
<feature type="transmembrane region" description="Helical" evidence="1">
    <location>
        <begin position="60"/>
        <end position="83"/>
    </location>
</feature>
<keyword evidence="1" id="KW-0472">Membrane</keyword>
<dbReference type="KEGG" id="osu:NT6N_23780"/>
<name>A0AAT9FN06_9BACT</name>
<feature type="transmembrane region" description="Helical" evidence="1">
    <location>
        <begin position="20"/>
        <end position="48"/>
    </location>
</feature>
<dbReference type="EMBL" id="AP026866">
    <property type="protein sequence ID" value="BDS07338.1"/>
    <property type="molecule type" value="Genomic_DNA"/>
</dbReference>
<keyword evidence="1" id="KW-1133">Transmembrane helix</keyword>
<reference evidence="2" key="1">
    <citation type="submission" date="2024-07" db="EMBL/GenBank/DDBJ databases">
        <title>Complete genome sequence of Verrucomicrobiaceae bacterium NT6N.</title>
        <authorList>
            <person name="Huang C."/>
            <person name="Takami H."/>
            <person name="Hamasaki K."/>
        </authorList>
    </citation>
    <scope>NUCLEOTIDE SEQUENCE</scope>
    <source>
        <strain evidence="2">NT6N</strain>
    </source>
</reference>
<proteinExistence type="predicted"/>
<organism evidence="2">
    <name type="scientific">Oceaniferula spumae</name>
    <dbReference type="NCBI Taxonomy" id="2979115"/>
    <lineage>
        <taxon>Bacteria</taxon>
        <taxon>Pseudomonadati</taxon>
        <taxon>Verrucomicrobiota</taxon>
        <taxon>Verrucomicrobiia</taxon>
        <taxon>Verrucomicrobiales</taxon>
        <taxon>Verrucomicrobiaceae</taxon>
        <taxon>Oceaniferula</taxon>
    </lineage>
</organism>
<accession>A0AAT9FN06</accession>
<gene>
    <name evidence="2" type="ORF">NT6N_23780</name>
</gene>
<sequence length="93" mass="10270">MGTATSSAYSPVSNPRTKPIIFWGAWLYFGPSAIGALWYICGFIYGLFFDSQLSTDSPELTGGAILILVLMIMYGALSIWALWSVSKGYFRKQ</sequence>
<evidence type="ECO:0000313" key="2">
    <source>
        <dbReference type="EMBL" id="BDS07338.1"/>
    </source>
</evidence>
<protein>
    <submittedName>
        <fullName evidence="2">Uncharacterized protein</fullName>
    </submittedName>
</protein>